<evidence type="ECO:0000256" key="2">
    <source>
        <dbReference type="ARBA" id="ARBA00004709"/>
    </source>
</evidence>
<feature type="binding site" evidence="8">
    <location>
        <position position="13"/>
    </location>
    <ligand>
        <name>a divalent metal cation</name>
        <dbReference type="ChEBI" id="CHEBI:60240"/>
    </ligand>
</feature>
<dbReference type="Gene3D" id="3.30.1330.50">
    <property type="entry name" value="2-C-methyl-D-erythritol 2,4-cyclodiphosphate synthase"/>
    <property type="match status" value="1"/>
</dbReference>
<keyword evidence="5 8" id="KW-0479">Metal-binding</keyword>
<comment type="caution">
    <text evidence="11">The sequence shown here is derived from an EMBL/GenBank/DDBJ whole genome shotgun (WGS) entry which is preliminary data.</text>
</comment>
<proteinExistence type="inferred from homology"/>
<dbReference type="Pfam" id="PF02542">
    <property type="entry name" value="YgbB"/>
    <property type="match status" value="1"/>
</dbReference>
<comment type="subunit">
    <text evidence="8">Homotrimer.</text>
</comment>
<feature type="site" description="Transition state stabilizer" evidence="8">
    <location>
        <position position="37"/>
    </location>
</feature>
<dbReference type="PROSITE" id="PS01350">
    <property type="entry name" value="ISPF"/>
    <property type="match status" value="1"/>
</dbReference>
<comment type="caution">
    <text evidence="8">Lacks conserved residue(s) required for the propagation of feature annotation.</text>
</comment>
<feature type="site" description="Transition state stabilizer" evidence="8">
    <location>
        <position position="136"/>
    </location>
</feature>
<evidence type="ECO:0000259" key="10">
    <source>
        <dbReference type="Pfam" id="PF02542"/>
    </source>
</evidence>
<comment type="pathway">
    <text evidence="2 8">Isoprenoid biosynthesis; isopentenyl diphosphate biosynthesis via DXP pathway; isopentenyl diphosphate from 1-deoxy-D-xylulose 5-phosphate: step 4/6.</text>
</comment>
<sequence>MHSLRIGHGYDVHQLVYKRDLIIGGVKIPFEKGLQGHSDADVLLHAIADAILGALGLGDIGHAFPDTDTATLGIASTEILSDIYKKMLEQGYEISNIDTTIMAEKPKMSPHLSRMKGNIAYVLNTRPGNINIKATTTEKLGFIGRSEGIASEAVVLLSRIEKESQK</sequence>
<evidence type="ECO:0000256" key="7">
    <source>
        <dbReference type="ARBA" id="ARBA00023239"/>
    </source>
</evidence>
<feature type="binding site" evidence="8">
    <location>
        <position position="142"/>
    </location>
    <ligand>
        <name>4-CDP-2-C-methyl-D-erythritol 2-phosphate</name>
        <dbReference type="ChEBI" id="CHEBI:57919"/>
    </ligand>
</feature>
<feature type="binding site" evidence="8">
    <location>
        <begin position="135"/>
        <end position="138"/>
    </location>
    <ligand>
        <name>4-CDP-2-C-methyl-D-erythritol 2-phosphate</name>
        <dbReference type="ChEBI" id="CHEBI:57919"/>
    </ligand>
</feature>
<comment type="function">
    <text evidence="8">Involved in the biosynthesis of isopentenyl diphosphate (IPP) and dimethylallyl diphosphate (DMAPP), two major building blocks of isoprenoid compounds. Catalyzes the conversion of 4-diphosphocytidyl-2-C-methyl-D-erythritol 2-phosphate (CDP-ME2P) to 2-C-methyl-D-erythritol 2,4-cyclodiphosphate (ME-CPP) with a corresponding release of cytidine 5-monophosphate (CMP).</text>
</comment>
<feature type="binding site" evidence="8">
    <location>
        <begin position="37"/>
        <end position="38"/>
    </location>
    <ligand>
        <name>4-CDP-2-C-methyl-D-erythritol 2-phosphate</name>
        <dbReference type="ChEBI" id="CHEBI:57919"/>
    </ligand>
</feature>
<evidence type="ECO:0000256" key="5">
    <source>
        <dbReference type="ARBA" id="ARBA00022723"/>
    </source>
</evidence>
<keyword evidence="12" id="KW-1185">Reference proteome</keyword>
<dbReference type="InterPro" id="IPR036571">
    <property type="entry name" value="MECDP_synthase_sf"/>
</dbReference>
<reference evidence="11 12" key="1">
    <citation type="submission" date="2020-02" db="EMBL/GenBank/DDBJ databases">
        <title>Draft genome sequence of Lactococcus sp. Hs20B0-1.</title>
        <authorList>
            <person name="Noda S."/>
            <person name="Yuki M."/>
            <person name="Ohkuma M."/>
        </authorList>
    </citation>
    <scope>NUCLEOTIDE SEQUENCE [LARGE SCALE GENOMIC DNA]</scope>
    <source>
        <strain evidence="11 12">Hs20B0-1</strain>
    </source>
</reference>
<keyword evidence="7 8" id="KW-0456">Lyase</keyword>
<feature type="binding site" evidence="8">
    <location>
        <position position="145"/>
    </location>
    <ligand>
        <name>4-CDP-2-C-methyl-D-erythritol 2-phosphate</name>
        <dbReference type="ChEBI" id="CHEBI:57919"/>
    </ligand>
</feature>
<evidence type="ECO:0000313" key="11">
    <source>
        <dbReference type="EMBL" id="GFH40615.1"/>
    </source>
</evidence>
<keyword evidence="6 8" id="KW-0414">Isoprene biosynthesis</keyword>
<evidence type="ECO:0000256" key="9">
    <source>
        <dbReference type="RuleBase" id="RU004395"/>
    </source>
</evidence>
<dbReference type="HAMAP" id="MF_00107">
    <property type="entry name" value="IspF"/>
    <property type="match status" value="1"/>
</dbReference>
<dbReference type="InterPro" id="IPR020555">
    <property type="entry name" value="MECDP_synthase_CS"/>
</dbReference>
<feature type="binding site" evidence="8">
    <location>
        <begin position="64"/>
        <end position="68"/>
    </location>
    <ligand>
        <name>4-CDP-2-C-methyl-D-erythritol 2-phosphate</name>
        <dbReference type="ChEBI" id="CHEBI:57919"/>
    </ligand>
</feature>
<evidence type="ECO:0000256" key="8">
    <source>
        <dbReference type="HAMAP-Rule" id="MF_00107"/>
    </source>
</evidence>
<feature type="domain" description="2-C-methyl-D-erythritol 2,4-cyclodiphosphate synthase" evidence="10">
    <location>
        <begin position="4"/>
        <end position="157"/>
    </location>
</feature>
<evidence type="ECO:0000313" key="12">
    <source>
        <dbReference type="Proteomes" id="UP000475928"/>
    </source>
</evidence>
<feature type="binding site" evidence="8">
    <location>
        <begin position="11"/>
        <end position="13"/>
    </location>
    <ligand>
        <name>4-CDP-2-C-methyl-D-erythritol 2-phosphate</name>
        <dbReference type="ChEBI" id="CHEBI:57919"/>
    </ligand>
</feature>
<dbReference type="SUPFAM" id="SSF69765">
    <property type="entry name" value="IpsF-like"/>
    <property type="match status" value="1"/>
</dbReference>
<evidence type="ECO:0000256" key="4">
    <source>
        <dbReference type="ARBA" id="ARBA00012579"/>
    </source>
</evidence>
<dbReference type="NCBIfam" id="TIGR00151">
    <property type="entry name" value="ispF"/>
    <property type="match status" value="1"/>
</dbReference>
<dbReference type="EC" id="4.6.1.12" evidence="4 8"/>
<dbReference type="InterPro" id="IPR003526">
    <property type="entry name" value="MECDP_synthase"/>
</dbReference>
<comment type="catalytic activity">
    <reaction evidence="1 8 9">
        <text>4-CDP-2-C-methyl-D-erythritol 2-phosphate = 2-C-methyl-D-erythritol 2,4-cyclic diphosphate + CMP</text>
        <dbReference type="Rhea" id="RHEA:23864"/>
        <dbReference type="ChEBI" id="CHEBI:57919"/>
        <dbReference type="ChEBI" id="CHEBI:58483"/>
        <dbReference type="ChEBI" id="CHEBI:60377"/>
        <dbReference type="EC" id="4.6.1.12"/>
    </reaction>
</comment>
<feature type="binding site" evidence="8">
    <location>
        <position position="45"/>
    </location>
    <ligand>
        <name>a divalent metal cation</name>
        <dbReference type="ChEBI" id="CHEBI:60240"/>
    </ligand>
</feature>
<name>A0A6A0B778_9LACT</name>
<evidence type="ECO:0000256" key="3">
    <source>
        <dbReference type="ARBA" id="ARBA00008480"/>
    </source>
</evidence>
<organism evidence="11 12">
    <name type="scientific">Pseudolactococcus insecticola</name>
    <dbReference type="NCBI Taxonomy" id="2709158"/>
    <lineage>
        <taxon>Bacteria</taxon>
        <taxon>Bacillati</taxon>
        <taxon>Bacillota</taxon>
        <taxon>Bacilli</taxon>
        <taxon>Lactobacillales</taxon>
        <taxon>Streptococcaceae</taxon>
        <taxon>Pseudolactococcus</taxon>
    </lineage>
</organism>
<comment type="cofactor">
    <cofactor evidence="8">
        <name>a divalent metal cation</name>
        <dbReference type="ChEBI" id="CHEBI:60240"/>
    </cofactor>
    <text evidence="8">Binds 1 divalent metal cation per subunit.</text>
</comment>
<dbReference type="PANTHER" id="PTHR43181:SF1">
    <property type="entry name" value="2-C-METHYL-D-ERYTHRITOL 2,4-CYCLODIPHOSPHATE SYNTHASE, CHLOROPLASTIC"/>
    <property type="match status" value="1"/>
</dbReference>
<dbReference type="GO" id="GO:0019288">
    <property type="term" value="P:isopentenyl diphosphate biosynthetic process, methylerythritol 4-phosphate pathway"/>
    <property type="evidence" value="ECO:0007669"/>
    <property type="project" value="UniProtKB-UniRule"/>
</dbReference>
<dbReference type="CDD" id="cd00554">
    <property type="entry name" value="MECDP_synthase"/>
    <property type="match status" value="1"/>
</dbReference>
<dbReference type="EMBL" id="BLLH01000004">
    <property type="protein sequence ID" value="GFH40615.1"/>
    <property type="molecule type" value="Genomic_DNA"/>
</dbReference>
<feature type="binding site" evidence="8">
    <location>
        <position position="11"/>
    </location>
    <ligand>
        <name>a divalent metal cation</name>
        <dbReference type="ChEBI" id="CHEBI:60240"/>
    </ligand>
</feature>
<evidence type="ECO:0000256" key="6">
    <source>
        <dbReference type="ARBA" id="ARBA00023229"/>
    </source>
</evidence>
<protein>
    <recommendedName>
        <fullName evidence="4 8">2-C-methyl-D-erythritol 2,4-cyclodiphosphate synthase</fullName>
        <shortName evidence="8">MECDP-synthase</shortName>
        <shortName evidence="8">MECPP-synthase</shortName>
        <shortName evidence="8">MECPS</shortName>
        <ecNumber evidence="4 8">4.6.1.12</ecNumber>
    </recommendedName>
</protein>
<comment type="similarity">
    <text evidence="3 8 9">Belongs to the IspF family.</text>
</comment>
<accession>A0A6A0B778</accession>
<feature type="binding site" evidence="8">
    <location>
        <begin position="59"/>
        <end position="61"/>
    </location>
    <ligand>
        <name>4-CDP-2-C-methyl-D-erythritol 2-phosphate</name>
        <dbReference type="ChEBI" id="CHEBI:57919"/>
    </ligand>
</feature>
<dbReference type="AlphaFoldDB" id="A0A6A0B778"/>
<dbReference type="GO" id="GO:0046872">
    <property type="term" value="F:metal ion binding"/>
    <property type="evidence" value="ECO:0007669"/>
    <property type="project" value="UniProtKB-KW"/>
</dbReference>
<dbReference type="Proteomes" id="UP000475928">
    <property type="component" value="Unassembled WGS sequence"/>
</dbReference>
<dbReference type="RefSeq" id="WP_172356299.1">
    <property type="nucleotide sequence ID" value="NZ_BLLH01000004.1"/>
</dbReference>
<gene>
    <name evidence="8 11" type="primary">ispF</name>
    <name evidence="11" type="ORF">Hs20B_10130</name>
</gene>
<dbReference type="PANTHER" id="PTHR43181">
    <property type="entry name" value="2-C-METHYL-D-ERYTHRITOL 2,4-CYCLODIPHOSPHATE SYNTHASE, CHLOROPLASTIC"/>
    <property type="match status" value="1"/>
</dbReference>
<dbReference type="FunFam" id="3.30.1330.50:FF:000001">
    <property type="entry name" value="2-C-methyl-D-erythritol 2,4-cyclodiphosphate synthase"/>
    <property type="match status" value="1"/>
</dbReference>
<dbReference type="GO" id="GO:0008685">
    <property type="term" value="F:2-C-methyl-D-erythritol 2,4-cyclodiphosphate synthase activity"/>
    <property type="evidence" value="ECO:0007669"/>
    <property type="project" value="UniProtKB-UniRule"/>
</dbReference>
<dbReference type="GO" id="GO:0016114">
    <property type="term" value="P:terpenoid biosynthetic process"/>
    <property type="evidence" value="ECO:0007669"/>
    <property type="project" value="InterPro"/>
</dbReference>
<dbReference type="UniPathway" id="UPA00056">
    <property type="reaction ID" value="UER00095"/>
</dbReference>
<evidence type="ECO:0000256" key="1">
    <source>
        <dbReference type="ARBA" id="ARBA00000200"/>
    </source>
</evidence>